<keyword evidence="9 15" id="KW-0028">Amino-acid biosynthesis</keyword>
<evidence type="ECO:0000256" key="1">
    <source>
        <dbReference type="ARBA" id="ARBA00000024"/>
    </source>
</evidence>
<dbReference type="GO" id="GO:0004636">
    <property type="term" value="F:phosphoribosyl-ATP diphosphatase activity"/>
    <property type="evidence" value="ECO:0007669"/>
    <property type="project" value="UniProtKB-UniRule"/>
</dbReference>
<dbReference type="FunFam" id="1.10.287.1080:FF:000002">
    <property type="entry name" value="Histidine biosynthesis bifunctional protein HisIE"/>
    <property type="match status" value="1"/>
</dbReference>
<reference evidence="17" key="2">
    <citation type="submission" date="2021-04" db="EMBL/GenBank/DDBJ databases">
        <authorList>
            <person name="Gilroy R."/>
        </authorList>
    </citation>
    <scope>NUCLEOTIDE SEQUENCE</scope>
    <source>
        <strain evidence="17">26628</strain>
    </source>
</reference>
<protein>
    <recommendedName>
        <fullName evidence="15">Histidine biosynthesis bifunctional protein HisIE</fullName>
    </recommendedName>
    <domain>
        <recommendedName>
            <fullName evidence="15">Phosphoribosyl-AMP cyclohydrolase</fullName>
            <shortName evidence="15">PRA-CH</shortName>
            <ecNumber evidence="15">3.5.4.19</ecNumber>
        </recommendedName>
    </domain>
    <domain>
        <recommendedName>
            <fullName evidence="15">Phosphoribosyl-ATP pyrophosphatase</fullName>
            <shortName evidence="15">PRA-PH</shortName>
            <ecNumber evidence="15">3.6.1.31</ecNumber>
        </recommendedName>
    </domain>
</protein>
<keyword evidence="12 15" id="KW-0067">ATP-binding</keyword>
<evidence type="ECO:0000256" key="8">
    <source>
        <dbReference type="ARBA" id="ARBA00022490"/>
    </source>
</evidence>
<dbReference type="NCBIfam" id="NF002747">
    <property type="entry name" value="PRK02759.1"/>
    <property type="match status" value="1"/>
</dbReference>
<comment type="catalytic activity">
    <reaction evidence="2 15">
        <text>1-(5-phospho-beta-D-ribosyl)-ATP + H2O = 1-(5-phospho-beta-D-ribosyl)-5'-AMP + diphosphate + H(+)</text>
        <dbReference type="Rhea" id="RHEA:22828"/>
        <dbReference type="ChEBI" id="CHEBI:15377"/>
        <dbReference type="ChEBI" id="CHEBI:15378"/>
        <dbReference type="ChEBI" id="CHEBI:33019"/>
        <dbReference type="ChEBI" id="CHEBI:59457"/>
        <dbReference type="ChEBI" id="CHEBI:73183"/>
        <dbReference type="EC" id="3.6.1.31"/>
    </reaction>
</comment>
<reference evidence="17" key="1">
    <citation type="journal article" date="2021" name="PeerJ">
        <title>Extensive microbial diversity within the chicken gut microbiome revealed by metagenomics and culture.</title>
        <authorList>
            <person name="Gilroy R."/>
            <person name="Ravi A."/>
            <person name="Getino M."/>
            <person name="Pursley I."/>
            <person name="Horton D.L."/>
            <person name="Alikhan N.F."/>
            <person name="Baker D."/>
            <person name="Gharbi K."/>
            <person name="Hall N."/>
            <person name="Watson M."/>
            <person name="Adriaenssens E.M."/>
            <person name="Foster-Nyarko E."/>
            <person name="Jarju S."/>
            <person name="Secka A."/>
            <person name="Antonio M."/>
            <person name="Oren A."/>
            <person name="Chaudhuri R.R."/>
            <person name="La Ragione R."/>
            <person name="Hildebrand F."/>
            <person name="Pallen M.J."/>
        </authorList>
    </citation>
    <scope>NUCLEOTIDE SEQUENCE</scope>
    <source>
        <strain evidence="17">26628</strain>
    </source>
</reference>
<evidence type="ECO:0000256" key="7">
    <source>
        <dbReference type="ARBA" id="ARBA00008299"/>
    </source>
</evidence>
<dbReference type="InterPro" id="IPR002496">
    <property type="entry name" value="PRib_AMP_CycHydrolase_dom"/>
</dbReference>
<dbReference type="Gene3D" id="3.10.20.810">
    <property type="entry name" value="Phosphoribosyl-AMP cyclohydrolase"/>
    <property type="match status" value="1"/>
</dbReference>
<dbReference type="FunFam" id="3.10.20.810:FF:000001">
    <property type="entry name" value="Histidine biosynthesis bifunctional protein HisIE"/>
    <property type="match status" value="1"/>
</dbReference>
<dbReference type="GO" id="GO:0004635">
    <property type="term" value="F:phosphoribosyl-AMP cyclohydrolase activity"/>
    <property type="evidence" value="ECO:0007669"/>
    <property type="project" value="UniProtKB-UniRule"/>
</dbReference>
<dbReference type="AlphaFoldDB" id="A0A9D2AQ63"/>
<dbReference type="EC" id="3.5.4.19" evidence="15"/>
<accession>A0A9D2AQ63</accession>
<evidence type="ECO:0000256" key="9">
    <source>
        <dbReference type="ARBA" id="ARBA00022605"/>
    </source>
</evidence>
<evidence type="ECO:0000256" key="13">
    <source>
        <dbReference type="ARBA" id="ARBA00023102"/>
    </source>
</evidence>
<evidence type="ECO:0000256" key="2">
    <source>
        <dbReference type="ARBA" id="ARBA00001460"/>
    </source>
</evidence>
<gene>
    <name evidence="15" type="primary">hisI</name>
    <name evidence="15" type="synonym">hisIE</name>
    <name evidence="17" type="ORF">H9737_00700</name>
</gene>
<evidence type="ECO:0000256" key="5">
    <source>
        <dbReference type="ARBA" id="ARBA00005204"/>
    </source>
</evidence>
<evidence type="ECO:0000256" key="6">
    <source>
        <dbReference type="ARBA" id="ARBA00007731"/>
    </source>
</evidence>
<evidence type="ECO:0000313" key="18">
    <source>
        <dbReference type="Proteomes" id="UP000824249"/>
    </source>
</evidence>
<dbReference type="NCBIfam" id="NF000768">
    <property type="entry name" value="PRK00051.1"/>
    <property type="match status" value="1"/>
</dbReference>
<proteinExistence type="inferred from homology"/>
<comment type="catalytic activity">
    <reaction evidence="1 15">
        <text>1-(5-phospho-beta-D-ribosyl)-5'-AMP + H2O = 1-(5-phospho-beta-D-ribosyl)-5-[(5-phospho-beta-D-ribosylamino)methylideneamino]imidazole-4-carboxamide</text>
        <dbReference type="Rhea" id="RHEA:20049"/>
        <dbReference type="ChEBI" id="CHEBI:15377"/>
        <dbReference type="ChEBI" id="CHEBI:58435"/>
        <dbReference type="ChEBI" id="CHEBI:59457"/>
        <dbReference type="EC" id="3.5.4.19"/>
    </reaction>
</comment>
<comment type="pathway">
    <text evidence="5 15">Amino-acid biosynthesis; L-histidine biosynthesis; L-histidine from 5-phospho-alpha-D-ribose 1-diphosphate: step 2/9.</text>
</comment>
<dbReference type="HAMAP" id="MF_01019">
    <property type="entry name" value="HisIE"/>
    <property type="match status" value="1"/>
</dbReference>
<comment type="pathway">
    <text evidence="4 15">Amino-acid biosynthesis; L-histidine biosynthesis; L-histidine from 5-phospho-alpha-D-ribose 1-diphosphate: step 3/9.</text>
</comment>
<dbReference type="EC" id="3.6.1.31" evidence="15"/>
<evidence type="ECO:0000256" key="4">
    <source>
        <dbReference type="ARBA" id="ARBA00005169"/>
    </source>
</evidence>
<dbReference type="CDD" id="cd11534">
    <property type="entry name" value="NTP-PPase_HisIE_like"/>
    <property type="match status" value="1"/>
</dbReference>
<sequence length="199" mass="22410">MEELKFDGRGLVCAIAQDYESGEVLMQAYMNEEAYRLTLETGYAHYWSRSRQKLWKKGEESGHLQRVRGVYLDCDRDCVLLKVEQTGAACHTGNYSCFFTPVRECGAGAEMLGELQRIVEDRRDHPAEGSYTTYLFEKGVDKIAKKAGEEAVELAIAAKGGKREEIVGECADLFYHVLVLLADADIKLSDVCTELKDRH</sequence>
<dbReference type="InterPro" id="IPR026660">
    <property type="entry name" value="PRA-CH"/>
</dbReference>
<dbReference type="GO" id="GO:0005524">
    <property type="term" value="F:ATP binding"/>
    <property type="evidence" value="ECO:0007669"/>
    <property type="project" value="UniProtKB-KW"/>
</dbReference>
<dbReference type="HAMAP" id="MF_01020">
    <property type="entry name" value="HisE"/>
    <property type="match status" value="1"/>
</dbReference>
<evidence type="ECO:0000256" key="11">
    <source>
        <dbReference type="ARBA" id="ARBA00022801"/>
    </source>
</evidence>
<dbReference type="SUPFAM" id="SSF141734">
    <property type="entry name" value="HisI-like"/>
    <property type="match status" value="1"/>
</dbReference>
<evidence type="ECO:0000256" key="3">
    <source>
        <dbReference type="ARBA" id="ARBA00004496"/>
    </source>
</evidence>
<dbReference type="HAMAP" id="MF_01021">
    <property type="entry name" value="HisI"/>
    <property type="match status" value="1"/>
</dbReference>
<dbReference type="InterPro" id="IPR023019">
    <property type="entry name" value="His_synth_HisIE"/>
</dbReference>
<evidence type="ECO:0000256" key="15">
    <source>
        <dbReference type="HAMAP-Rule" id="MF_01019"/>
    </source>
</evidence>
<dbReference type="InterPro" id="IPR038019">
    <property type="entry name" value="PRib_AMP_CycHydrolase_sf"/>
</dbReference>
<evidence type="ECO:0000256" key="12">
    <source>
        <dbReference type="ARBA" id="ARBA00022840"/>
    </source>
</evidence>
<dbReference type="SUPFAM" id="SSF101386">
    <property type="entry name" value="all-alpha NTP pyrophosphatases"/>
    <property type="match status" value="1"/>
</dbReference>
<dbReference type="Gene3D" id="1.10.287.1080">
    <property type="entry name" value="MazG-like"/>
    <property type="match status" value="1"/>
</dbReference>
<dbReference type="EMBL" id="DXFD01000011">
    <property type="protein sequence ID" value="HIX46192.1"/>
    <property type="molecule type" value="Genomic_DNA"/>
</dbReference>
<feature type="region of interest" description="Phosphoribosyl-ATP pyrophosphohydrolase" evidence="15">
    <location>
        <begin position="112"/>
        <end position="199"/>
    </location>
</feature>
<dbReference type="Pfam" id="PF01503">
    <property type="entry name" value="PRA-PH"/>
    <property type="match status" value="1"/>
</dbReference>
<dbReference type="PANTHER" id="PTHR42945">
    <property type="entry name" value="HISTIDINE BIOSYNTHESIS BIFUNCTIONAL PROTEIN"/>
    <property type="match status" value="1"/>
</dbReference>
<evidence type="ECO:0000313" key="17">
    <source>
        <dbReference type="EMBL" id="HIX46192.1"/>
    </source>
</evidence>
<keyword evidence="11 15" id="KW-0378">Hydrolase</keyword>
<comment type="similarity">
    <text evidence="6 15">In the C-terminal section; belongs to the PRA-PH family.</text>
</comment>
<evidence type="ECO:0000259" key="16">
    <source>
        <dbReference type="Pfam" id="PF01502"/>
    </source>
</evidence>
<dbReference type="NCBIfam" id="TIGR03188">
    <property type="entry name" value="histidine_hisI"/>
    <property type="match status" value="1"/>
</dbReference>
<dbReference type="InterPro" id="IPR008179">
    <property type="entry name" value="HisE"/>
</dbReference>
<dbReference type="InterPro" id="IPR021130">
    <property type="entry name" value="PRib-ATP_PPHydrolase-like"/>
</dbReference>
<comment type="subcellular location">
    <subcellularLocation>
        <location evidence="3 15">Cytoplasm</location>
    </subcellularLocation>
</comment>
<keyword evidence="8 15" id="KW-0963">Cytoplasm</keyword>
<dbReference type="PANTHER" id="PTHR42945:SF1">
    <property type="entry name" value="HISTIDINE BIOSYNTHESIS BIFUNCTIONAL PROTEIN HIS7"/>
    <property type="match status" value="1"/>
</dbReference>
<evidence type="ECO:0000256" key="14">
    <source>
        <dbReference type="ARBA" id="ARBA00023268"/>
    </source>
</evidence>
<dbReference type="Pfam" id="PF01502">
    <property type="entry name" value="PRA-CH"/>
    <property type="match status" value="1"/>
</dbReference>
<dbReference type="Proteomes" id="UP000824249">
    <property type="component" value="Unassembled WGS sequence"/>
</dbReference>
<organism evidence="17 18">
    <name type="scientific">Candidatus Borkfalkia faecigallinarum</name>
    <dbReference type="NCBI Taxonomy" id="2838509"/>
    <lineage>
        <taxon>Bacteria</taxon>
        <taxon>Bacillati</taxon>
        <taxon>Bacillota</taxon>
        <taxon>Clostridia</taxon>
        <taxon>Christensenellales</taxon>
        <taxon>Christensenellaceae</taxon>
        <taxon>Candidatus Borkfalkia</taxon>
    </lineage>
</organism>
<feature type="domain" description="Phosphoribosyl-AMP cyclohydrolase" evidence="16">
    <location>
        <begin position="26"/>
        <end position="99"/>
    </location>
</feature>
<name>A0A9D2AQ63_9FIRM</name>
<keyword evidence="10 15" id="KW-0547">Nucleotide-binding</keyword>
<dbReference type="GO" id="GO:0000105">
    <property type="term" value="P:L-histidine biosynthetic process"/>
    <property type="evidence" value="ECO:0007669"/>
    <property type="project" value="UniProtKB-UniRule"/>
</dbReference>
<feature type="region of interest" description="Phosphoribosyl-AMP cyclohydrolase" evidence="15">
    <location>
        <begin position="1"/>
        <end position="111"/>
    </location>
</feature>
<evidence type="ECO:0000256" key="10">
    <source>
        <dbReference type="ARBA" id="ARBA00022741"/>
    </source>
</evidence>
<keyword evidence="14 15" id="KW-0511">Multifunctional enzyme</keyword>
<comment type="caution">
    <text evidence="17">The sequence shown here is derived from an EMBL/GenBank/DDBJ whole genome shotgun (WGS) entry which is preliminary data.</text>
</comment>
<dbReference type="GO" id="GO:0005737">
    <property type="term" value="C:cytoplasm"/>
    <property type="evidence" value="ECO:0007669"/>
    <property type="project" value="UniProtKB-SubCell"/>
</dbReference>
<keyword evidence="13 15" id="KW-0368">Histidine biosynthesis</keyword>
<comment type="similarity">
    <text evidence="7 15">In the N-terminal section; belongs to the PRA-CH family.</text>
</comment>